<evidence type="ECO:0000313" key="1">
    <source>
        <dbReference type="EMBL" id="MDN5204518.1"/>
    </source>
</evidence>
<dbReference type="RefSeq" id="WP_346754539.1">
    <property type="nucleotide sequence ID" value="NZ_JAUJEA010000011.1"/>
</dbReference>
<dbReference type="Proteomes" id="UP001172082">
    <property type="component" value="Unassembled WGS sequence"/>
</dbReference>
<accession>A0ABT8KWJ5</accession>
<name>A0ABT8KWJ5_9BACT</name>
<dbReference type="EMBL" id="JAUJEA010000011">
    <property type="protein sequence ID" value="MDN5204518.1"/>
    <property type="molecule type" value="Genomic_DNA"/>
</dbReference>
<keyword evidence="2" id="KW-1185">Reference proteome</keyword>
<organism evidence="1 2">
    <name type="scientific">Splendidivirga corallicola</name>
    <dbReference type="NCBI Taxonomy" id="3051826"/>
    <lineage>
        <taxon>Bacteria</taxon>
        <taxon>Pseudomonadati</taxon>
        <taxon>Bacteroidota</taxon>
        <taxon>Cytophagia</taxon>
        <taxon>Cytophagales</taxon>
        <taxon>Splendidivirgaceae</taxon>
        <taxon>Splendidivirga</taxon>
    </lineage>
</organism>
<comment type="caution">
    <text evidence="1">The sequence shown here is derived from an EMBL/GenBank/DDBJ whole genome shotgun (WGS) entry which is preliminary data.</text>
</comment>
<proteinExistence type="predicted"/>
<reference evidence="1" key="1">
    <citation type="submission" date="2023-06" db="EMBL/GenBank/DDBJ databases">
        <title>Genomic of Parafulvivirga corallium.</title>
        <authorList>
            <person name="Wang G."/>
        </authorList>
    </citation>
    <scope>NUCLEOTIDE SEQUENCE</scope>
    <source>
        <strain evidence="1">BMA10</strain>
    </source>
</reference>
<gene>
    <name evidence="1" type="ORF">QQ008_24200</name>
</gene>
<evidence type="ECO:0000313" key="2">
    <source>
        <dbReference type="Proteomes" id="UP001172082"/>
    </source>
</evidence>
<sequence length="73" mass="8544">MKNDWKQNLNEMKTMTHLREGDIVKLVTGSSEMRISSVYEDSTLVECETIRGGKLCKYYFRPESLIITRKDLI</sequence>
<protein>
    <submittedName>
        <fullName evidence="1">Uncharacterized protein</fullName>
    </submittedName>
</protein>